<dbReference type="Pfam" id="PF12766">
    <property type="entry name" value="Pyridox_oxase_2"/>
    <property type="match status" value="1"/>
</dbReference>
<keyword evidence="4" id="KW-0560">Oxidoreductase</keyword>
<keyword evidence="7" id="KW-1185">Reference proteome</keyword>
<protein>
    <submittedName>
        <fullName evidence="6">Pyridoxamine 5'-phosphate oxidase family protein</fullName>
    </submittedName>
</protein>
<dbReference type="InterPro" id="IPR012349">
    <property type="entry name" value="Split_barrel_FMN-bd"/>
</dbReference>
<evidence type="ECO:0000259" key="5">
    <source>
        <dbReference type="Pfam" id="PF12766"/>
    </source>
</evidence>
<dbReference type="RefSeq" id="WP_200585577.1">
    <property type="nucleotide sequence ID" value="NZ_JAEHFY010000009.1"/>
</dbReference>
<dbReference type="Proteomes" id="UP000660024">
    <property type="component" value="Unassembled WGS sequence"/>
</dbReference>
<proteinExistence type="predicted"/>
<sequence length="190" mass="22641">MELNLDDILNNCLRYLKEGTSSKSQFHFPVLGTVNINEVELRTIVLRDFDQKNNSLVFYTDYRSPKIEQIQNNDQVSFLFYDAEKAEQIRIKAKAVIHHQTDLSKNYWDKIRVQNRKDYASKKAPSSLSLEPSNYLEKNWGQHTEDFYQNFAVIINKIMEIDWLVLEKDINKRARFWRKESGFKSEWLIP</sequence>
<evidence type="ECO:0000256" key="3">
    <source>
        <dbReference type="ARBA" id="ARBA00022643"/>
    </source>
</evidence>
<dbReference type="SUPFAM" id="SSF50475">
    <property type="entry name" value="FMN-binding split barrel"/>
    <property type="match status" value="1"/>
</dbReference>
<evidence type="ECO:0000313" key="6">
    <source>
        <dbReference type="EMBL" id="MBK0382793.1"/>
    </source>
</evidence>
<dbReference type="InterPro" id="IPR024624">
    <property type="entry name" value="Pyridox_Oxase_Alr4036_FMN-bd"/>
</dbReference>
<dbReference type="PANTHER" id="PTHR10851">
    <property type="entry name" value="PYRIDOXINE-5-PHOSPHATE OXIDASE"/>
    <property type="match status" value="1"/>
</dbReference>
<dbReference type="Gene3D" id="2.30.110.10">
    <property type="entry name" value="Electron Transport, Fmn-binding Protein, Chain A"/>
    <property type="match status" value="1"/>
</dbReference>
<gene>
    <name evidence="6" type="ORF">I5M32_07455</name>
</gene>
<organism evidence="6 7">
    <name type="scientific">Pedobacter segetis</name>
    <dbReference type="NCBI Taxonomy" id="2793069"/>
    <lineage>
        <taxon>Bacteria</taxon>
        <taxon>Pseudomonadati</taxon>
        <taxon>Bacteroidota</taxon>
        <taxon>Sphingobacteriia</taxon>
        <taxon>Sphingobacteriales</taxon>
        <taxon>Sphingobacteriaceae</taxon>
        <taxon>Pedobacter</taxon>
    </lineage>
</organism>
<comment type="caution">
    <text evidence="6">The sequence shown here is derived from an EMBL/GenBank/DDBJ whole genome shotgun (WGS) entry which is preliminary data.</text>
</comment>
<name>A0ABS1BIX7_9SPHI</name>
<evidence type="ECO:0000256" key="1">
    <source>
        <dbReference type="ARBA" id="ARBA00001917"/>
    </source>
</evidence>
<evidence type="ECO:0000256" key="2">
    <source>
        <dbReference type="ARBA" id="ARBA00022630"/>
    </source>
</evidence>
<keyword evidence="3" id="KW-0288">FMN</keyword>
<keyword evidence="2" id="KW-0285">Flavoprotein</keyword>
<reference evidence="6 7" key="1">
    <citation type="submission" date="2020-12" db="EMBL/GenBank/DDBJ databases">
        <title>Bacterial novel species Pedobacter sp. SD-b isolated from soil.</title>
        <authorList>
            <person name="Jung H.-Y."/>
        </authorList>
    </citation>
    <scope>NUCLEOTIDE SEQUENCE [LARGE SCALE GENOMIC DNA]</scope>
    <source>
        <strain evidence="6 7">SD-b</strain>
    </source>
</reference>
<dbReference type="PANTHER" id="PTHR10851:SF3">
    <property type="entry name" value="PYRIDOXINE_PYRIDOXAMINE 5'-PHOSPHATE OXIDASE 2"/>
    <property type="match status" value="1"/>
</dbReference>
<evidence type="ECO:0000313" key="7">
    <source>
        <dbReference type="Proteomes" id="UP000660024"/>
    </source>
</evidence>
<dbReference type="EMBL" id="JAEHFY010000009">
    <property type="protein sequence ID" value="MBK0382793.1"/>
    <property type="molecule type" value="Genomic_DNA"/>
</dbReference>
<comment type="cofactor">
    <cofactor evidence="1">
        <name>FMN</name>
        <dbReference type="ChEBI" id="CHEBI:58210"/>
    </cofactor>
</comment>
<evidence type="ECO:0000256" key="4">
    <source>
        <dbReference type="ARBA" id="ARBA00023002"/>
    </source>
</evidence>
<dbReference type="InterPro" id="IPR000659">
    <property type="entry name" value="Pyridox_Oxase"/>
</dbReference>
<feature type="domain" description="Pyridoxamine 5'-phosphate oxidase Alr4036 family FMN-binding" evidence="5">
    <location>
        <begin position="20"/>
        <end position="98"/>
    </location>
</feature>
<accession>A0ABS1BIX7</accession>